<evidence type="ECO:0000259" key="2">
    <source>
        <dbReference type="Pfam" id="PF21789"/>
    </source>
</evidence>
<dbReference type="InterPro" id="IPR048365">
    <property type="entry name" value="TNP-like_RNaseH_N"/>
</dbReference>
<gene>
    <name evidence="3" type="ORF">MEUPH1_LOCUS28959</name>
</gene>
<dbReference type="PANTHER" id="PTHR47577:SF2">
    <property type="entry name" value="THAP DOMAIN CONTAINING 9"/>
    <property type="match status" value="1"/>
</dbReference>
<name>A0AAV0Y4W6_9HEMI</name>
<evidence type="ECO:0000313" key="4">
    <source>
        <dbReference type="Proteomes" id="UP001160148"/>
    </source>
</evidence>
<feature type="domain" description="Transposable element P transposase-like RNase H C-terminal" evidence="2">
    <location>
        <begin position="111"/>
        <end position="140"/>
    </location>
</feature>
<feature type="domain" description="Transposable element P transposase-like RNase H" evidence="1">
    <location>
        <begin position="1"/>
        <end position="64"/>
    </location>
</feature>
<evidence type="ECO:0000259" key="1">
    <source>
        <dbReference type="Pfam" id="PF21787"/>
    </source>
</evidence>
<dbReference type="Pfam" id="PF21789">
    <property type="entry name" value="TNP-like_RNaseH_C"/>
    <property type="match status" value="1"/>
</dbReference>
<accession>A0AAV0Y4W6</accession>
<comment type="caution">
    <text evidence="3">The sequence shown here is derived from an EMBL/GenBank/DDBJ whole genome shotgun (WGS) entry which is preliminary data.</text>
</comment>
<dbReference type="Pfam" id="PF21787">
    <property type="entry name" value="TNP-like_RNaseH_N"/>
    <property type="match status" value="1"/>
</dbReference>
<proteinExistence type="predicted"/>
<sequence length="366" mass="41426">MWQSLADNVTQPIAVFASKGPVKGVELAQLVLRAILLLEDAGLQVLGLTCDGASTNKTMCKTFGISGIQSEFNNSFDNPFDESRKVFVFFDAPHIIKNIRNRLVQNKQLKDSLEKFFGIIRQASGPNDHPSTPTFIQLYRLLSVYSLVKPPKTGNCSLSGDSDYIPYISIGDLKDAMKENSTQIRDAKILTLRHHIDQVIEEGLWDVDDIFRNNDFADAETFECVVYYVAGYLAKCVSKKTSCSACLSGIKNTDNHSNTQAAKLLNLKSRGYLTHPDSNFFMLLKQIEKCFVKHKDSQNVFDDTVDEFFNNNYLVPFPCAIHKEDMVEFIFTSYIAMRMRQYAYMTNHETKSTNKVKKKIAKLVSK</sequence>
<dbReference type="EMBL" id="CARXXK010001339">
    <property type="protein sequence ID" value="CAI6375463.1"/>
    <property type="molecule type" value="Genomic_DNA"/>
</dbReference>
<evidence type="ECO:0000313" key="3">
    <source>
        <dbReference type="EMBL" id="CAI6375463.1"/>
    </source>
</evidence>
<dbReference type="AlphaFoldDB" id="A0AAV0Y4W6"/>
<dbReference type="PANTHER" id="PTHR47577">
    <property type="entry name" value="THAP DOMAIN-CONTAINING PROTEIN 6"/>
    <property type="match status" value="1"/>
</dbReference>
<evidence type="ECO:0008006" key="5">
    <source>
        <dbReference type="Google" id="ProtNLM"/>
    </source>
</evidence>
<organism evidence="3 4">
    <name type="scientific">Macrosiphum euphorbiae</name>
    <name type="common">potato aphid</name>
    <dbReference type="NCBI Taxonomy" id="13131"/>
    <lineage>
        <taxon>Eukaryota</taxon>
        <taxon>Metazoa</taxon>
        <taxon>Ecdysozoa</taxon>
        <taxon>Arthropoda</taxon>
        <taxon>Hexapoda</taxon>
        <taxon>Insecta</taxon>
        <taxon>Pterygota</taxon>
        <taxon>Neoptera</taxon>
        <taxon>Paraneoptera</taxon>
        <taxon>Hemiptera</taxon>
        <taxon>Sternorrhyncha</taxon>
        <taxon>Aphidomorpha</taxon>
        <taxon>Aphidoidea</taxon>
        <taxon>Aphididae</taxon>
        <taxon>Macrosiphini</taxon>
        <taxon>Macrosiphum</taxon>
    </lineage>
</organism>
<protein>
    <recommendedName>
        <fullName evidence="5">Transposable element P transposase</fullName>
    </recommendedName>
</protein>
<dbReference type="Proteomes" id="UP001160148">
    <property type="component" value="Unassembled WGS sequence"/>
</dbReference>
<reference evidence="3 4" key="1">
    <citation type="submission" date="2023-01" db="EMBL/GenBank/DDBJ databases">
        <authorList>
            <person name="Whitehead M."/>
        </authorList>
    </citation>
    <scope>NUCLEOTIDE SEQUENCE [LARGE SCALE GENOMIC DNA]</scope>
</reference>
<dbReference type="InterPro" id="IPR048367">
    <property type="entry name" value="TNP-like_RNaseH_C"/>
</dbReference>
<keyword evidence="4" id="KW-1185">Reference proteome</keyword>